<evidence type="ECO:0000256" key="10">
    <source>
        <dbReference type="SAM" id="Phobius"/>
    </source>
</evidence>
<evidence type="ECO:0000256" key="2">
    <source>
        <dbReference type="ARBA" id="ARBA00006375"/>
    </source>
</evidence>
<dbReference type="PANTHER" id="PTHR45683">
    <property type="entry name" value="MITOCHONDRIAL NICOTINAMIDE ADENINE DINUCLEOTIDE TRANSPORTER 1-RELATED-RELATED"/>
    <property type="match status" value="1"/>
</dbReference>
<accession>A0AAF3EU22</accession>
<reference evidence="12" key="1">
    <citation type="submission" date="2024-02" db="UniProtKB">
        <authorList>
            <consortium name="WormBaseParasite"/>
        </authorList>
    </citation>
    <scope>IDENTIFICATION</scope>
</reference>
<comment type="subcellular location">
    <subcellularLocation>
        <location evidence="1">Membrane</location>
        <topology evidence="1">Multi-pass membrane protein</topology>
    </subcellularLocation>
</comment>
<feature type="repeat" description="Solcar" evidence="8">
    <location>
        <begin position="195"/>
        <end position="279"/>
    </location>
</feature>
<keyword evidence="3 9" id="KW-0813">Transport</keyword>
<dbReference type="GO" id="GO:0006862">
    <property type="term" value="P:nucleotide transport"/>
    <property type="evidence" value="ECO:0007669"/>
    <property type="project" value="InterPro"/>
</dbReference>
<keyword evidence="11" id="KW-1185">Reference proteome</keyword>
<evidence type="ECO:0000256" key="3">
    <source>
        <dbReference type="ARBA" id="ARBA00022448"/>
    </source>
</evidence>
<evidence type="ECO:0000256" key="7">
    <source>
        <dbReference type="ARBA" id="ARBA00023136"/>
    </source>
</evidence>
<feature type="transmembrane region" description="Helical" evidence="10">
    <location>
        <begin position="120"/>
        <end position="142"/>
    </location>
</feature>
<keyword evidence="7 8" id="KW-0472">Membrane</keyword>
<feature type="transmembrane region" description="Helical" evidence="10">
    <location>
        <begin position="195"/>
        <end position="216"/>
    </location>
</feature>
<dbReference type="InterPro" id="IPR023395">
    <property type="entry name" value="MCP_dom_sf"/>
</dbReference>
<evidence type="ECO:0000256" key="9">
    <source>
        <dbReference type="RuleBase" id="RU000488"/>
    </source>
</evidence>
<proteinExistence type="inferred from homology"/>
<dbReference type="SUPFAM" id="SSF103506">
    <property type="entry name" value="Mitochondrial carrier"/>
    <property type="match status" value="1"/>
</dbReference>
<dbReference type="Gene3D" id="1.50.40.10">
    <property type="entry name" value="Mitochondrial carrier domain"/>
    <property type="match status" value="2"/>
</dbReference>
<dbReference type="Pfam" id="PF00153">
    <property type="entry name" value="Mito_carr"/>
    <property type="match status" value="3"/>
</dbReference>
<name>A0AAF3EU22_9BILA</name>
<keyword evidence="6 10" id="KW-1133">Transmembrane helix</keyword>
<feature type="transmembrane region" description="Helical" evidence="10">
    <location>
        <begin position="154"/>
        <end position="175"/>
    </location>
</feature>
<comment type="similarity">
    <text evidence="2 9">Belongs to the mitochondrial carrier (TC 2.A.29) family.</text>
</comment>
<keyword evidence="5" id="KW-0677">Repeat</keyword>
<evidence type="ECO:0008006" key="13">
    <source>
        <dbReference type="Google" id="ProtNLM"/>
    </source>
</evidence>
<dbReference type="WBParaSite" id="MBELARI_LOCUS17308">
    <property type="protein sequence ID" value="MBELARI_LOCUS17308"/>
    <property type="gene ID" value="MBELARI_LOCUS17308"/>
</dbReference>
<feature type="repeat" description="Solcar" evidence="8">
    <location>
        <begin position="17"/>
        <end position="107"/>
    </location>
</feature>
<evidence type="ECO:0000256" key="1">
    <source>
        <dbReference type="ARBA" id="ARBA00004141"/>
    </source>
</evidence>
<evidence type="ECO:0000313" key="12">
    <source>
        <dbReference type="WBParaSite" id="MBELARI_LOCUS17308"/>
    </source>
</evidence>
<organism evidence="11 12">
    <name type="scientific">Mesorhabditis belari</name>
    <dbReference type="NCBI Taxonomy" id="2138241"/>
    <lineage>
        <taxon>Eukaryota</taxon>
        <taxon>Metazoa</taxon>
        <taxon>Ecdysozoa</taxon>
        <taxon>Nematoda</taxon>
        <taxon>Chromadorea</taxon>
        <taxon>Rhabditida</taxon>
        <taxon>Rhabditina</taxon>
        <taxon>Rhabditomorpha</taxon>
        <taxon>Rhabditoidea</taxon>
        <taxon>Rhabditidae</taxon>
        <taxon>Mesorhabditinae</taxon>
        <taxon>Mesorhabditis</taxon>
    </lineage>
</organism>
<dbReference type="InterPro" id="IPR044712">
    <property type="entry name" value="SLC25A32-like"/>
</dbReference>
<evidence type="ECO:0000256" key="5">
    <source>
        <dbReference type="ARBA" id="ARBA00022737"/>
    </source>
</evidence>
<sequence length="283" mass="31355">MANYPASTTADGLRRILQGYEHAVGGFSGGVFSTLICHPMDLLKIRYSANEGDASIRPQYRSYYDCARQIIRSNGVSGLYQGLTPNLLGGAISWGLYLQFYNKIKQPVSSTFSNLPDPATHFICGVLAGSVVMCFTNPIWVAKTSTSKKEGFRSLYRGFLPGLFGTTHGAVQFMIYDWLKDWRCAQLGIGKNSKLGVADYFAFSALSKIVAVTVTYPYQVVRTRMQDHNIAQRGVLETIRVALRNEGPGAFYKGLLIANVRTLPATVVTLLTYEQVHHFLQDK</sequence>
<feature type="transmembrane region" description="Helical" evidence="10">
    <location>
        <begin position="78"/>
        <end position="100"/>
    </location>
</feature>
<dbReference type="PROSITE" id="PS50920">
    <property type="entry name" value="SOLCAR"/>
    <property type="match status" value="2"/>
</dbReference>
<evidence type="ECO:0000313" key="11">
    <source>
        <dbReference type="Proteomes" id="UP000887575"/>
    </source>
</evidence>
<dbReference type="GO" id="GO:0016020">
    <property type="term" value="C:membrane"/>
    <property type="evidence" value="ECO:0007669"/>
    <property type="project" value="UniProtKB-SubCell"/>
</dbReference>
<keyword evidence="4 8" id="KW-0812">Transmembrane</keyword>
<dbReference type="InterPro" id="IPR018108">
    <property type="entry name" value="MCP_transmembrane"/>
</dbReference>
<evidence type="ECO:0000256" key="6">
    <source>
        <dbReference type="ARBA" id="ARBA00022989"/>
    </source>
</evidence>
<protein>
    <recommendedName>
        <fullName evidence="13">Mitochondrial folate transporter/carrier</fullName>
    </recommendedName>
</protein>
<evidence type="ECO:0000256" key="8">
    <source>
        <dbReference type="PROSITE-ProRule" id="PRU00282"/>
    </source>
</evidence>
<dbReference type="AlphaFoldDB" id="A0AAF3EU22"/>
<dbReference type="Proteomes" id="UP000887575">
    <property type="component" value="Unassembled WGS sequence"/>
</dbReference>
<evidence type="ECO:0000256" key="4">
    <source>
        <dbReference type="ARBA" id="ARBA00022692"/>
    </source>
</evidence>
<dbReference type="GO" id="GO:0055085">
    <property type="term" value="P:transmembrane transport"/>
    <property type="evidence" value="ECO:0007669"/>
    <property type="project" value="InterPro"/>
</dbReference>